<name>A0A7V4WV68_CALAY</name>
<sequence>MPKKILLLMASFLLLVQCDIPEPADIAPPFVNVVYPIQGSVLSANTTVVIGAVDDDAVSKVWYYVDGVKMGESGKAPYEFLLDISSLEKRVDHVLQAGAVDNSDNTGYSEQVIFTVAETPDITPPTVQILNPQPGQTVKGTISIVAHATDDRSVKKVAFFVDDDSLGVVQAYPYKFEWNTTTVTDSVQHNIYAKAFDSGNNSAVSSVVTVFVDQSSK</sequence>
<dbReference type="Pfam" id="PF17957">
    <property type="entry name" value="Big_7"/>
    <property type="match status" value="2"/>
</dbReference>
<gene>
    <name evidence="1" type="ORF">ENK44_05790</name>
</gene>
<protein>
    <submittedName>
        <fullName evidence="1">Uncharacterized protein</fullName>
    </submittedName>
</protein>
<accession>A0A7V4WV68</accession>
<dbReference type="EMBL" id="DRQG01000054">
    <property type="protein sequence ID" value="HGY55187.1"/>
    <property type="molecule type" value="Genomic_DNA"/>
</dbReference>
<dbReference type="InterPro" id="IPR013783">
    <property type="entry name" value="Ig-like_fold"/>
</dbReference>
<dbReference type="Proteomes" id="UP000885779">
    <property type="component" value="Unassembled WGS sequence"/>
</dbReference>
<proteinExistence type="predicted"/>
<dbReference type="Gene3D" id="2.60.40.10">
    <property type="entry name" value="Immunoglobulins"/>
    <property type="match status" value="2"/>
</dbReference>
<reference evidence="1" key="1">
    <citation type="journal article" date="2020" name="mSystems">
        <title>Genome- and Community-Level Interaction Insights into Carbon Utilization and Element Cycling Functions of Hydrothermarchaeota in Hydrothermal Sediment.</title>
        <authorList>
            <person name="Zhou Z."/>
            <person name="Liu Y."/>
            <person name="Xu W."/>
            <person name="Pan J."/>
            <person name="Luo Z.H."/>
            <person name="Li M."/>
        </authorList>
    </citation>
    <scope>NUCLEOTIDE SEQUENCE [LARGE SCALE GENOMIC DNA]</scope>
    <source>
        <strain evidence="1">HyVt-577</strain>
    </source>
</reference>
<comment type="caution">
    <text evidence="1">The sequence shown here is derived from an EMBL/GenBank/DDBJ whole genome shotgun (WGS) entry which is preliminary data.</text>
</comment>
<evidence type="ECO:0000313" key="1">
    <source>
        <dbReference type="EMBL" id="HGY55187.1"/>
    </source>
</evidence>
<dbReference type="AlphaFoldDB" id="A0A7V4WV68"/>
<organism evidence="1">
    <name type="scientific">Caldithrix abyssi</name>
    <dbReference type="NCBI Taxonomy" id="187145"/>
    <lineage>
        <taxon>Bacteria</taxon>
        <taxon>Pseudomonadati</taxon>
        <taxon>Calditrichota</taxon>
        <taxon>Calditrichia</taxon>
        <taxon>Calditrichales</taxon>
        <taxon>Calditrichaceae</taxon>
        <taxon>Caldithrix</taxon>
    </lineage>
</organism>